<keyword evidence="8" id="KW-0010">Activator</keyword>
<evidence type="ECO:0000313" key="13">
    <source>
        <dbReference type="Proteomes" id="UP000501690"/>
    </source>
</evidence>
<dbReference type="SUPFAM" id="SSF101941">
    <property type="entry name" value="NAC domain"/>
    <property type="match status" value="3"/>
</dbReference>
<name>A0A4D6MLL4_VIGUN</name>
<dbReference type="GO" id="GO:0016020">
    <property type="term" value="C:membrane"/>
    <property type="evidence" value="ECO:0007669"/>
    <property type="project" value="UniProtKB-SubCell"/>
</dbReference>
<accession>A0A4D6MLL4</accession>
<sequence>MDDVVGFGFRPREEELVDYYLRHRLLGDDPQVHVIPDIDLCQVEPWDVPMYFGESDAQFDFPEWFFFSPVDFKYSNSKRINRTTKGGFWKPTGKDREIRSSDSNTLIATKKTLVYYKGRVSRGQKSNWVIHEYHAVTFHESQRTFVLCRLMKKPGGTTEGGGDEGESSRIMVSDYQNHSIGTTFQQDQTSFPNPSFYDAYFRNESNIEHNSYENTQEQEFVNSFLVQDNYVNNEESTNTYFNTFTQSKSLRKVYDTDAEAVSQQGDNIMDIPTVFTRYLNLDEYHSSKGFDSELSNADVHDGAQKNFLIVNQKKNSSRARSHQSCDNNRKGYGFRPTDEELVDFYLKHKLLGDDPRVHVLTDIDLCDVEPWEVPALLAKSEVQFKDPEWFFFSPVDFKYSNSKRVNRRTKCGFWKPTGKDRDVRTWDTNTVIGTKKTLVFHNGSASKGTTFQQDQTSFPNPSFYDAYFRNESNIEHNSYENTQEQEFVNSFLVQDNYVNNEESTNTYFNTFTQSKSLRKVYDTDAEAVSQQGDNIMDIPTVFTRYLNLDEYHSSKGFDSELSNADVHDGAQKNFLIVNQKKNSSRARSHQSCDNNRKGYGFRPTDEELVDFYLKHKLLGDDPRVHVLTDIDLCDVEPWEVPALLAKSEVQFKDPEWFFFSPVDFKYSNSKRVNRRTKCGFWKPTGKDRDVRTWDTNTVIGTKKTLVFHNGSASKGVKANWVIHEYHALNFHQSQKAFVLCRLIKKPGKITEGKTDAVICDEVESSINLVSDYENQTRTERVPSNPYEITHTSFEVTQIPNEDSQAPFKITETPFENNSITFKTTQIPYKNSQITSETVQLSFETTQTPFETIQTEELPNSHESLTIDEENMFGFLNCFTQSESLKRAYYESTCTDEEVVPNQDANIEDIPTMRTEYLLPDKYHSSKWFKTSYDIGHGDTCLLSSNQEPNQESICQDDFWGSGDIML</sequence>
<evidence type="ECO:0000256" key="6">
    <source>
        <dbReference type="ARBA" id="ARBA00023125"/>
    </source>
</evidence>
<dbReference type="GO" id="GO:0000976">
    <property type="term" value="F:transcription cis-regulatory region binding"/>
    <property type="evidence" value="ECO:0007669"/>
    <property type="project" value="UniProtKB-ARBA"/>
</dbReference>
<dbReference type="GO" id="GO:0006355">
    <property type="term" value="P:regulation of DNA-templated transcription"/>
    <property type="evidence" value="ECO:0007669"/>
    <property type="project" value="InterPro"/>
</dbReference>
<evidence type="ECO:0000256" key="3">
    <source>
        <dbReference type="ARBA" id="ARBA00022692"/>
    </source>
</evidence>
<reference evidence="12 13" key="1">
    <citation type="submission" date="2019-04" db="EMBL/GenBank/DDBJ databases">
        <title>An improved genome assembly and genetic linkage map for asparagus bean, Vigna unguiculata ssp. sesquipedialis.</title>
        <authorList>
            <person name="Xia Q."/>
            <person name="Zhang R."/>
            <person name="Dong Y."/>
        </authorList>
    </citation>
    <scope>NUCLEOTIDE SEQUENCE [LARGE SCALE GENOMIC DNA]</scope>
    <source>
        <tissue evidence="12">Leaf</tissue>
    </source>
</reference>
<keyword evidence="7" id="KW-0472">Membrane</keyword>
<dbReference type="InterPro" id="IPR003441">
    <property type="entry name" value="NAC-dom"/>
</dbReference>
<evidence type="ECO:0000256" key="2">
    <source>
        <dbReference type="ARBA" id="ARBA00004167"/>
    </source>
</evidence>
<protein>
    <recommendedName>
        <fullName evidence="11">NAC domain-containing protein</fullName>
    </recommendedName>
</protein>
<keyword evidence="4" id="KW-1133">Transmembrane helix</keyword>
<evidence type="ECO:0000313" key="12">
    <source>
        <dbReference type="EMBL" id="QCE02470.1"/>
    </source>
</evidence>
<keyword evidence="10" id="KW-0539">Nucleus</keyword>
<comment type="subcellular location">
    <subcellularLocation>
        <location evidence="2">Membrane</location>
        <topology evidence="2">Single-pass membrane protein</topology>
    </subcellularLocation>
    <subcellularLocation>
        <location evidence="1">Nucleus</location>
    </subcellularLocation>
</comment>
<evidence type="ECO:0000256" key="1">
    <source>
        <dbReference type="ARBA" id="ARBA00004123"/>
    </source>
</evidence>
<keyword evidence="13" id="KW-1185">Reference proteome</keyword>
<evidence type="ECO:0000256" key="10">
    <source>
        <dbReference type="ARBA" id="ARBA00023242"/>
    </source>
</evidence>
<evidence type="ECO:0000256" key="7">
    <source>
        <dbReference type="ARBA" id="ARBA00023136"/>
    </source>
</evidence>
<dbReference type="PANTHER" id="PTHR31744:SF216">
    <property type="entry name" value="NAC TRANSCRIPTION FACTOR"/>
    <property type="match status" value="1"/>
</dbReference>
<dbReference type="GO" id="GO:0005634">
    <property type="term" value="C:nucleus"/>
    <property type="evidence" value="ECO:0007669"/>
    <property type="project" value="UniProtKB-SubCell"/>
</dbReference>
<organism evidence="12 13">
    <name type="scientific">Vigna unguiculata</name>
    <name type="common">Cowpea</name>
    <dbReference type="NCBI Taxonomy" id="3917"/>
    <lineage>
        <taxon>Eukaryota</taxon>
        <taxon>Viridiplantae</taxon>
        <taxon>Streptophyta</taxon>
        <taxon>Embryophyta</taxon>
        <taxon>Tracheophyta</taxon>
        <taxon>Spermatophyta</taxon>
        <taxon>Magnoliopsida</taxon>
        <taxon>eudicotyledons</taxon>
        <taxon>Gunneridae</taxon>
        <taxon>Pentapetalae</taxon>
        <taxon>rosids</taxon>
        <taxon>fabids</taxon>
        <taxon>Fabales</taxon>
        <taxon>Fabaceae</taxon>
        <taxon>Papilionoideae</taxon>
        <taxon>50 kb inversion clade</taxon>
        <taxon>NPAAA clade</taxon>
        <taxon>indigoferoid/millettioid clade</taxon>
        <taxon>Phaseoleae</taxon>
        <taxon>Vigna</taxon>
    </lineage>
</organism>
<keyword evidence="6" id="KW-0238">DNA-binding</keyword>
<keyword evidence="9" id="KW-0804">Transcription</keyword>
<evidence type="ECO:0000256" key="8">
    <source>
        <dbReference type="ARBA" id="ARBA00023159"/>
    </source>
</evidence>
<dbReference type="PANTHER" id="PTHR31744">
    <property type="entry name" value="PROTEIN CUP-SHAPED COTYLEDON 2-RELATED"/>
    <property type="match status" value="1"/>
</dbReference>
<dbReference type="AlphaFoldDB" id="A0A4D6MLL4"/>
<feature type="domain" description="NAC" evidence="11">
    <location>
        <begin position="328"/>
        <end position="495"/>
    </location>
</feature>
<dbReference type="Pfam" id="PF02365">
    <property type="entry name" value="NAM"/>
    <property type="match status" value="3"/>
</dbReference>
<dbReference type="Proteomes" id="UP000501690">
    <property type="component" value="Linkage Group LG8"/>
</dbReference>
<keyword evidence="3" id="KW-0812">Transmembrane</keyword>
<dbReference type="PROSITE" id="PS51005">
    <property type="entry name" value="NAC"/>
    <property type="match status" value="3"/>
</dbReference>
<proteinExistence type="predicted"/>
<evidence type="ECO:0000256" key="4">
    <source>
        <dbReference type="ARBA" id="ARBA00022989"/>
    </source>
</evidence>
<evidence type="ECO:0000256" key="5">
    <source>
        <dbReference type="ARBA" id="ARBA00023015"/>
    </source>
</evidence>
<keyword evidence="5" id="KW-0805">Transcription regulation</keyword>
<gene>
    <name evidence="12" type="ORF">DEO72_LG8g482</name>
</gene>
<evidence type="ECO:0000259" key="11">
    <source>
        <dbReference type="PROSITE" id="PS51005"/>
    </source>
</evidence>
<dbReference type="Gene3D" id="2.170.150.80">
    <property type="entry name" value="NAC domain"/>
    <property type="match status" value="3"/>
</dbReference>
<feature type="domain" description="NAC" evidence="11">
    <location>
        <begin position="595"/>
        <end position="745"/>
    </location>
</feature>
<evidence type="ECO:0000256" key="9">
    <source>
        <dbReference type="ARBA" id="ARBA00023163"/>
    </source>
</evidence>
<dbReference type="EMBL" id="CP039352">
    <property type="protein sequence ID" value="QCE02470.1"/>
    <property type="molecule type" value="Genomic_DNA"/>
</dbReference>
<dbReference type="InterPro" id="IPR036093">
    <property type="entry name" value="NAC_dom_sf"/>
</dbReference>
<feature type="domain" description="NAC" evidence="11">
    <location>
        <begin position="3"/>
        <end position="153"/>
    </location>
</feature>